<evidence type="ECO:0000313" key="3">
    <source>
        <dbReference type="Proteomes" id="UP001595974"/>
    </source>
</evidence>
<name>A0ABW1AWJ5_9RHOO</name>
<reference evidence="3" key="1">
    <citation type="journal article" date="2019" name="Int. J. Syst. Evol. Microbiol.">
        <title>The Global Catalogue of Microorganisms (GCM) 10K type strain sequencing project: providing services to taxonomists for standard genome sequencing and annotation.</title>
        <authorList>
            <consortium name="The Broad Institute Genomics Platform"/>
            <consortium name="The Broad Institute Genome Sequencing Center for Infectious Disease"/>
            <person name="Wu L."/>
            <person name="Ma J."/>
        </authorList>
    </citation>
    <scope>NUCLEOTIDE SEQUENCE [LARGE SCALE GENOMIC DNA]</scope>
    <source>
        <strain evidence="3">SHR3</strain>
    </source>
</reference>
<feature type="region of interest" description="Disordered" evidence="1">
    <location>
        <begin position="19"/>
        <end position="40"/>
    </location>
</feature>
<keyword evidence="3" id="KW-1185">Reference proteome</keyword>
<comment type="caution">
    <text evidence="2">The sequence shown here is derived from an EMBL/GenBank/DDBJ whole genome shotgun (WGS) entry which is preliminary data.</text>
</comment>
<gene>
    <name evidence="2" type="ORF">ACFPTN_20125</name>
</gene>
<evidence type="ECO:0000256" key="1">
    <source>
        <dbReference type="SAM" id="MobiDB-lite"/>
    </source>
</evidence>
<protein>
    <submittedName>
        <fullName evidence="2">Uncharacterized protein</fullName>
    </submittedName>
</protein>
<accession>A0ABW1AWJ5</accession>
<evidence type="ECO:0000313" key="2">
    <source>
        <dbReference type="EMBL" id="MFC5771692.1"/>
    </source>
</evidence>
<dbReference type="Proteomes" id="UP001595974">
    <property type="component" value="Unassembled WGS sequence"/>
</dbReference>
<proteinExistence type="predicted"/>
<dbReference type="EMBL" id="JBHSOG010000098">
    <property type="protein sequence ID" value="MFC5771692.1"/>
    <property type="molecule type" value="Genomic_DNA"/>
</dbReference>
<dbReference type="RefSeq" id="WP_157748641.1">
    <property type="nucleotide sequence ID" value="NZ_JBHSOG010000098.1"/>
</dbReference>
<organism evidence="2 3">
    <name type="scientific">Thauera sinica</name>
    <dbReference type="NCBI Taxonomy" id="2665146"/>
    <lineage>
        <taxon>Bacteria</taxon>
        <taxon>Pseudomonadati</taxon>
        <taxon>Pseudomonadota</taxon>
        <taxon>Betaproteobacteria</taxon>
        <taxon>Rhodocyclales</taxon>
        <taxon>Zoogloeaceae</taxon>
        <taxon>Thauera</taxon>
    </lineage>
</organism>
<sequence>MEEIQIALHDDRRWLNDPEGLFRTGSGDAPIPTDATAEPADTLYPGGFSAKRFIDVIESAEVWEGVT</sequence>